<sequence>MKMKCVTSPDTSYVPSAGLVSGHGPQVAQVTLVAHQHNDDVVVGMVPQLLQPTLHILIGQVLGNVIDQQGSHCPSVVPDRDSQDLGLYRLAVHLDAAGGELYADGALALQVEFVSPTVFIKVVRIDAS</sequence>
<gene>
    <name evidence="1" type="ORF">JZ751_024534</name>
</gene>
<dbReference type="EMBL" id="JAFBMS010000007">
    <property type="protein sequence ID" value="KAG9350645.1"/>
    <property type="molecule type" value="Genomic_DNA"/>
</dbReference>
<name>A0A8T2PDM7_9TELE</name>
<accession>A0A8T2PDM7</accession>
<keyword evidence="2" id="KW-1185">Reference proteome</keyword>
<proteinExistence type="predicted"/>
<evidence type="ECO:0000313" key="1">
    <source>
        <dbReference type="EMBL" id="KAG9350645.1"/>
    </source>
</evidence>
<dbReference type="OrthoDB" id="10065837at2759"/>
<comment type="caution">
    <text evidence="1">The sequence shown here is derived from an EMBL/GenBank/DDBJ whole genome shotgun (WGS) entry which is preliminary data.</text>
</comment>
<organism evidence="1 2">
    <name type="scientific">Albula glossodonta</name>
    <name type="common">roundjaw bonefish</name>
    <dbReference type="NCBI Taxonomy" id="121402"/>
    <lineage>
        <taxon>Eukaryota</taxon>
        <taxon>Metazoa</taxon>
        <taxon>Chordata</taxon>
        <taxon>Craniata</taxon>
        <taxon>Vertebrata</taxon>
        <taxon>Euteleostomi</taxon>
        <taxon>Actinopterygii</taxon>
        <taxon>Neopterygii</taxon>
        <taxon>Teleostei</taxon>
        <taxon>Albuliformes</taxon>
        <taxon>Albulidae</taxon>
        <taxon>Albula</taxon>
    </lineage>
</organism>
<dbReference type="Proteomes" id="UP000824540">
    <property type="component" value="Unassembled WGS sequence"/>
</dbReference>
<reference evidence="1" key="1">
    <citation type="thesis" date="2021" institute="BYU ScholarsArchive" country="Provo, UT, USA">
        <title>Applications of and Algorithms for Genome Assembly and Genomic Analyses with an Emphasis on Marine Teleosts.</title>
        <authorList>
            <person name="Pickett B.D."/>
        </authorList>
    </citation>
    <scope>NUCLEOTIDE SEQUENCE</scope>
    <source>
        <strain evidence="1">HI-2016</strain>
    </source>
</reference>
<dbReference type="AlphaFoldDB" id="A0A8T2PDM7"/>
<protein>
    <submittedName>
        <fullName evidence="1">Uncharacterized protein</fullName>
    </submittedName>
</protein>
<evidence type="ECO:0000313" key="2">
    <source>
        <dbReference type="Proteomes" id="UP000824540"/>
    </source>
</evidence>